<evidence type="ECO:0000313" key="9">
    <source>
        <dbReference type="RefSeq" id="XP_046591522.1"/>
    </source>
</evidence>
<evidence type="ECO:0000313" key="7">
    <source>
        <dbReference type="RefSeq" id="XP_046590373.1"/>
    </source>
</evidence>
<dbReference type="RefSeq" id="XP_046588354.1">
    <property type="nucleotide sequence ID" value="XM_046732398.1"/>
</dbReference>
<dbReference type="RefSeq" id="XP_046591735.1">
    <property type="nucleotide sequence ID" value="XM_046735779.1"/>
</dbReference>
<feature type="region of interest" description="Disordered" evidence="1">
    <location>
        <begin position="22"/>
        <end position="123"/>
    </location>
</feature>
<evidence type="ECO:0000313" key="2">
    <source>
        <dbReference type="Proteomes" id="UP000829291"/>
    </source>
</evidence>
<dbReference type="RefSeq" id="XP_046590373.1">
    <property type="nucleotide sequence ID" value="XM_046734417.1"/>
</dbReference>
<gene>
    <name evidence="9 10" type="primary">LOC124293672</name>
    <name evidence="6 7 8" type="synonym">LOC107219658</name>
    <name evidence="11 12" type="synonym">LOC124292604</name>
    <name evidence="3 4 5" type="synonym">LOC124293087</name>
</gene>
<evidence type="ECO:0000313" key="6">
    <source>
        <dbReference type="RefSeq" id="XP_046590372.1"/>
    </source>
</evidence>
<sequence length="711" mass="82065">MNNIIEKRRRTRDRVRRHRFVHQNTIVPQNHPLNDDSDSDINSETECVSDQENSNRSEEDVSEGGISEQLLEHSQSEIDEENGDSGDGSQIDHEESVSSASVIDENSDIGSSINEATDDSLNERNEAEEIRKWAIKEHLSHSQLDGLLVILRRRLLPELPKTAKTFLRTSAVAYDIQDMEDYDGNMGQFVYFGIAERLRACVNEEVHIGNEILIQVNVDGLPLFKSSNTQLWPILCKVVHEPDIYEPVPVAIYAGSTKPKRVDEFLDEFIEEMNQLSANGIDINGRLFQVKIQSFICDTPARSFLKCVKGHTGYYACERCTVRGCRPGRSTVFPDADCPERSAEDFNRQRQREHHNSVSPLLRLRPAVNLVLLFILDFLHLACHGVMKKLLKDFWLLGNLHLRLGRRSRIELSRRMEYLKILVTSEFQRKPRSVAFIAKWKATEFRFFLLYCGVVVLKGILNNRLYKHFLLFHAACRILCCEDLALRYNRFAKKYLRSFFLVMRQYYGPDSQIMNLHNLIHMADDAKNMKCSLTKITTFPFENALGHIKKLVHSPNRPLAQICRRLNEKFSIKNHKATLPQYVEILKENSDIPNCRMNHKAISKLKFKGKYILSVKAPDNVVLLKNGTILEINLMSYPDDNLEDVTIIGKKWKIKESLYMYPCDSRVLEEWVLEDRSSATTITCPIDQIKRKMIILRLPGREKTYGISLLH</sequence>
<dbReference type="RefSeq" id="XP_046591522.1">
    <property type="nucleotide sequence ID" value="XM_046735566.1"/>
</dbReference>
<dbReference type="RefSeq" id="XP_046590374.1">
    <property type="nucleotide sequence ID" value="XM_046734418.1"/>
</dbReference>
<accession>A0ABM3FU34</accession>
<evidence type="ECO:0000313" key="5">
    <source>
        <dbReference type="RefSeq" id="XP_046588354.1"/>
    </source>
</evidence>
<dbReference type="RefSeq" id="XP_046591523.1">
    <property type="nucleotide sequence ID" value="XM_046735567.1"/>
</dbReference>
<keyword evidence="2" id="KW-1185">Reference proteome</keyword>
<dbReference type="RefSeq" id="XP_046590372.1">
    <property type="nucleotide sequence ID" value="XM_046734416.1"/>
</dbReference>
<dbReference type="Proteomes" id="UP000829291">
    <property type="component" value="Chromosome 2"/>
</dbReference>
<evidence type="ECO:0000313" key="4">
    <source>
        <dbReference type="RefSeq" id="XP_046588353.1"/>
    </source>
</evidence>
<dbReference type="Proteomes" id="UP000829291">
    <property type="component" value="Chromosome 3"/>
</dbReference>
<feature type="compositionally biased region" description="Polar residues" evidence="1">
    <location>
        <begin position="22"/>
        <end position="32"/>
    </location>
</feature>
<dbReference type="RefSeq" id="XP_046588353.1">
    <property type="nucleotide sequence ID" value="XM_046732397.1"/>
</dbReference>
<dbReference type="GeneID" id="124293672"/>
<organism evidence="2 10">
    <name type="scientific">Neodiprion lecontei</name>
    <name type="common">Redheaded pine sawfly</name>
    <dbReference type="NCBI Taxonomy" id="441921"/>
    <lineage>
        <taxon>Eukaryota</taxon>
        <taxon>Metazoa</taxon>
        <taxon>Ecdysozoa</taxon>
        <taxon>Arthropoda</taxon>
        <taxon>Hexapoda</taxon>
        <taxon>Insecta</taxon>
        <taxon>Pterygota</taxon>
        <taxon>Neoptera</taxon>
        <taxon>Endopterygota</taxon>
        <taxon>Hymenoptera</taxon>
        <taxon>Tenthredinoidea</taxon>
        <taxon>Diprionidae</taxon>
        <taxon>Diprioninae</taxon>
        <taxon>Neodiprion</taxon>
    </lineage>
</organism>
<evidence type="ECO:0000313" key="11">
    <source>
        <dbReference type="RefSeq" id="XP_046591734.1"/>
    </source>
</evidence>
<proteinExistence type="predicted"/>
<dbReference type="PANTHER" id="PTHR33053:SF9">
    <property type="entry name" value="AGAP000105-PA"/>
    <property type="match status" value="1"/>
</dbReference>
<evidence type="ECO:0000313" key="3">
    <source>
        <dbReference type="RefSeq" id="XP_046588352.1"/>
    </source>
</evidence>
<feature type="compositionally biased region" description="Acidic residues" evidence="1">
    <location>
        <begin position="35"/>
        <end position="49"/>
    </location>
</feature>
<dbReference type="PANTHER" id="PTHR33053">
    <property type="entry name" value="PROTEIN, PUTATIVE-RELATED"/>
    <property type="match status" value="1"/>
</dbReference>
<evidence type="ECO:0000313" key="8">
    <source>
        <dbReference type="RefSeq" id="XP_046590374.1"/>
    </source>
</evidence>
<protein>
    <submittedName>
        <fullName evidence="6 7">Uncharacterized protein LOC107219658 isoform X1</fullName>
    </submittedName>
    <submittedName>
        <fullName evidence="11 12">Uncharacterized protein LOC124292604 isoform X1</fullName>
    </submittedName>
    <submittedName>
        <fullName evidence="3 4">Uncharacterized protein LOC124293087 isoform X1</fullName>
    </submittedName>
    <submittedName>
        <fullName evidence="9 10">Uncharacterized protein LOC124293672 isoform X1</fullName>
    </submittedName>
</protein>
<evidence type="ECO:0000313" key="12">
    <source>
        <dbReference type="RefSeq" id="XP_046591735.1"/>
    </source>
</evidence>
<dbReference type="RefSeq" id="XP_046591734.1">
    <property type="nucleotide sequence ID" value="XM_046735778.1"/>
</dbReference>
<name>A0ABM3FU34_NEOLC</name>
<evidence type="ECO:0000256" key="1">
    <source>
        <dbReference type="SAM" id="MobiDB-lite"/>
    </source>
</evidence>
<reference evidence="3 4" key="1">
    <citation type="submission" date="2025-05" db="UniProtKB">
        <authorList>
            <consortium name="RefSeq"/>
        </authorList>
    </citation>
    <scope>IDENTIFICATION</scope>
    <source>
        <tissue evidence="3 4">Thorax and Abdomen</tissue>
    </source>
</reference>
<dbReference type="RefSeq" id="XP_046588352.1">
    <property type="nucleotide sequence ID" value="XM_046732396.1"/>
</dbReference>
<evidence type="ECO:0000313" key="10">
    <source>
        <dbReference type="RefSeq" id="XP_046591523.1"/>
    </source>
</evidence>